<proteinExistence type="predicted"/>
<evidence type="ECO:0000313" key="3">
    <source>
        <dbReference type="EMBL" id="QDG51481.1"/>
    </source>
</evidence>
<sequence length="672" mass="74564">MPSVTLPTRRYVSLCLLSLSLLLPTGCSDPSNEGESPSPVDQRDRPVPSVEPGGQWRQMQGPPMSAHGLGWSSYLLGHVDGQLYLHETHDPPRILMVDTLSGEAQVAGELEQRRTEGESLLQIGQWGDAQYLLTHQATYTRDSGDETWQRMSLRLEEIIEVDGAALATTHHASERHPGSLVRKVDGGDWQLVREAAGEFEKSGQVIHLHQGIYNDIYSTDGGQTWTEHERPYIIAQLRGAASYDGRHWGGSKRPGKVYVSDDGISWEEQEAAELEGALDEVTRHDGRIYAIERGTNAAYVTGEDHIVTYGESGWQRIARPPQTRLLELHTYAETLYAITRSAGVWRMDDSGEGWEPVGPSLDTPTELAGASIGLCALAHFGVLSCRSGGDSEWWREGIDPLRTVEEIHVDGEQLFLVVSASSEPGEAFGARTEIWRMTSDAQVELAVEADAILAASVESVFEHDGTIYVLTPYAFLRIGDDGARGEELFEYNGRRDHSMHGATSMHGEIWLIDQSGLTGWVDKVDDDGERTSRSEGLPAPSFEDDRGPYPVAFARTELDLYTLVQRARLADGGGVNWVGQVFVWDEDQQRWMETPTPSRQELDGEYFEEIHASGDALYALTDSRVYQYDPSRNQWSEMSQGLPDGQIRGFTTHANQAYVSVEGHGMWRYGGN</sequence>
<dbReference type="AlphaFoldDB" id="A0A4Y6PT40"/>
<feature type="signal peptide" evidence="2">
    <location>
        <begin position="1"/>
        <end position="27"/>
    </location>
</feature>
<dbReference type="EMBL" id="CP041186">
    <property type="protein sequence ID" value="QDG51481.1"/>
    <property type="molecule type" value="Genomic_DNA"/>
</dbReference>
<dbReference type="SUPFAM" id="SSF110296">
    <property type="entry name" value="Oligoxyloglucan reducing end-specific cellobiohydrolase"/>
    <property type="match status" value="1"/>
</dbReference>
<evidence type="ECO:0000313" key="4">
    <source>
        <dbReference type="Proteomes" id="UP000315995"/>
    </source>
</evidence>
<dbReference type="Gene3D" id="2.130.10.10">
    <property type="entry name" value="YVTN repeat-like/Quinoprotein amine dehydrogenase"/>
    <property type="match status" value="1"/>
</dbReference>
<evidence type="ECO:0000256" key="1">
    <source>
        <dbReference type="SAM" id="MobiDB-lite"/>
    </source>
</evidence>
<protein>
    <recommendedName>
        <fullName evidence="5">Exo-alpha-sialidase</fullName>
    </recommendedName>
</protein>
<feature type="chain" id="PRO_5030106396" description="Exo-alpha-sialidase" evidence="2">
    <location>
        <begin position="28"/>
        <end position="672"/>
    </location>
</feature>
<accession>A0A4Y6PT40</accession>
<evidence type="ECO:0008006" key="5">
    <source>
        <dbReference type="Google" id="ProtNLM"/>
    </source>
</evidence>
<keyword evidence="2" id="KW-0732">Signal</keyword>
<feature type="region of interest" description="Disordered" evidence="1">
    <location>
        <begin position="26"/>
        <end position="62"/>
    </location>
</feature>
<dbReference type="RefSeq" id="WP_141197961.1">
    <property type="nucleotide sequence ID" value="NZ_CP041186.1"/>
</dbReference>
<reference evidence="3 4" key="1">
    <citation type="submission" date="2019-06" db="EMBL/GenBank/DDBJ databases">
        <title>Persicimonas caeni gen. nov., sp. nov., a predatory bacterium isolated from solar saltern.</title>
        <authorList>
            <person name="Wang S."/>
        </authorList>
    </citation>
    <scope>NUCLEOTIDE SEQUENCE [LARGE SCALE GENOMIC DNA]</scope>
    <source>
        <strain evidence="3 4">YN101</strain>
    </source>
</reference>
<keyword evidence="4" id="KW-1185">Reference proteome</keyword>
<name>A0A4Y6PT40_PERCE</name>
<feature type="region of interest" description="Disordered" evidence="1">
    <location>
        <begin position="525"/>
        <end position="545"/>
    </location>
</feature>
<organism evidence="3 4">
    <name type="scientific">Persicimonas caeni</name>
    <dbReference type="NCBI Taxonomy" id="2292766"/>
    <lineage>
        <taxon>Bacteria</taxon>
        <taxon>Deltaproteobacteria</taxon>
        <taxon>Bradymonadales</taxon>
        <taxon>Bradymonadaceae</taxon>
        <taxon>Persicimonas</taxon>
    </lineage>
</organism>
<gene>
    <name evidence="3" type="ORF">FIV42_12210</name>
</gene>
<dbReference type="InterPro" id="IPR015943">
    <property type="entry name" value="WD40/YVTN_repeat-like_dom_sf"/>
</dbReference>
<accession>A0A5B8Y430</accession>
<dbReference type="Proteomes" id="UP000315995">
    <property type="component" value="Chromosome"/>
</dbReference>
<evidence type="ECO:0000256" key="2">
    <source>
        <dbReference type="SAM" id="SignalP"/>
    </source>
</evidence>
<dbReference type="OrthoDB" id="9764804at2"/>